<evidence type="ECO:0000256" key="6">
    <source>
        <dbReference type="SAM" id="Phobius"/>
    </source>
</evidence>
<dbReference type="Pfam" id="PF00892">
    <property type="entry name" value="EamA"/>
    <property type="match status" value="2"/>
</dbReference>
<evidence type="ECO:0000256" key="2">
    <source>
        <dbReference type="ARBA" id="ARBA00009853"/>
    </source>
</evidence>
<feature type="domain" description="EamA" evidence="7">
    <location>
        <begin position="133"/>
        <end position="260"/>
    </location>
</feature>
<dbReference type="PATRIC" id="fig|1088721.3.peg.1978"/>
<gene>
    <name evidence="8" type="ORF">NSU_2000</name>
</gene>
<evidence type="ECO:0000256" key="1">
    <source>
        <dbReference type="ARBA" id="ARBA00004141"/>
    </source>
</evidence>
<dbReference type="AlphaFoldDB" id="G6ECC9"/>
<dbReference type="eggNOG" id="COG0697">
    <property type="taxonomic scope" value="Bacteria"/>
</dbReference>
<organism evidence="8 9">
    <name type="scientific">Novosphingobium pentaromativorans US6-1</name>
    <dbReference type="NCBI Taxonomy" id="1088721"/>
    <lineage>
        <taxon>Bacteria</taxon>
        <taxon>Pseudomonadati</taxon>
        <taxon>Pseudomonadota</taxon>
        <taxon>Alphaproteobacteria</taxon>
        <taxon>Sphingomonadales</taxon>
        <taxon>Sphingomonadaceae</taxon>
        <taxon>Novosphingobium</taxon>
    </lineage>
</organism>
<feature type="transmembrane region" description="Helical" evidence="6">
    <location>
        <begin position="133"/>
        <end position="151"/>
    </location>
</feature>
<comment type="subcellular location">
    <subcellularLocation>
        <location evidence="1">Membrane</location>
        <topology evidence="1">Multi-pass membrane protein</topology>
    </subcellularLocation>
</comment>
<proteinExistence type="inferred from homology"/>
<dbReference type="Proteomes" id="UP000004030">
    <property type="component" value="Unassembled WGS sequence"/>
</dbReference>
<feature type="transmembrane region" description="Helical" evidence="6">
    <location>
        <begin position="163"/>
        <end position="183"/>
    </location>
</feature>
<evidence type="ECO:0000256" key="3">
    <source>
        <dbReference type="ARBA" id="ARBA00022692"/>
    </source>
</evidence>
<sequence length="269" mass="28355">MDAAMKGASIATGVFTALLFRNIFGTLLALPIWFFAGRPLPNRKVLRIHAQRAAIVAAMAGLFFYGLVRIPMAEAIALSFISPIVALYFASLLLGEKIRPRAIVAAAMGVIGVLIIAAGRLGDGSYSPEAVEGVAAILCSALFYALNLVFQRKQALLAGPVEIALFQNLIVAMIFLAFSPWLAVTPDAASLRLTLAGAALATMAILFLSWGYARAEAQVLVPIEYTGFLWAALFGWLQFSEEVGIATVGGALLIVVGCLIGAKNAKTGP</sequence>
<keyword evidence="3 6" id="KW-0812">Transmembrane</keyword>
<feature type="transmembrane region" description="Helical" evidence="6">
    <location>
        <begin position="219"/>
        <end position="237"/>
    </location>
</feature>
<dbReference type="InterPro" id="IPR037185">
    <property type="entry name" value="EmrE-like"/>
</dbReference>
<keyword evidence="9" id="KW-1185">Reference proteome</keyword>
<keyword evidence="5 6" id="KW-0472">Membrane</keyword>
<dbReference type="PANTHER" id="PTHR22911">
    <property type="entry name" value="ACYL-MALONYL CONDENSING ENZYME-RELATED"/>
    <property type="match status" value="1"/>
</dbReference>
<feature type="transmembrane region" description="Helical" evidence="6">
    <location>
        <begin position="189"/>
        <end position="212"/>
    </location>
</feature>
<accession>G6ECC9</accession>
<dbReference type="InterPro" id="IPR000620">
    <property type="entry name" value="EamA_dom"/>
</dbReference>
<feature type="transmembrane region" description="Helical" evidence="6">
    <location>
        <begin position="102"/>
        <end position="121"/>
    </location>
</feature>
<feature type="transmembrane region" description="Helical" evidence="6">
    <location>
        <begin position="76"/>
        <end position="95"/>
    </location>
</feature>
<name>G6ECC9_9SPHN</name>
<evidence type="ECO:0000256" key="4">
    <source>
        <dbReference type="ARBA" id="ARBA00022989"/>
    </source>
</evidence>
<dbReference type="STRING" id="1088721.JI59_10085"/>
<protein>
    <recommendedName>
        <fullName evidence="7">EamA domain-containing protein</fullName>
    </recommendedName>
</protein>
<dbReference type="GO" id="GO:0016020">
    <property type="term" value="C:membrane"/>
    <property type="evidence" value="ECO:0007669"/>
    <property type="project" value="UniProtKB-SubCell"/>
</dbReference>
<comment type="similarity">
    <text evidence="2">Belongs to the drug/metabolite transporter (DMT) superfamily. 10 TMS drug/metabolite exporter (DME) (TC 2.A.7.3) family.</text>
</comment>
<feature type="transmembrane region" description="Helical" evidence="6">
    <location>
        <begin position="12"/>
        <end position="36"/>
    </location>
</feature>
<evidence type="ECO:0000313" key="9">
    <source>
        <dbReference type="Proteomes" id="UP000004030"/>
    </source>
</evidence>
<feature type="transmembrane region" description="Helical" evidence="6">
    <location>
        <begin position="48"/>
        <end position="70"/>
    </location>
</feature>
<comment type="caution">
    <text evidence="8">The sequence shown here is derived from an EMBL/GenBank/DDBJ whole genome shotgun (WGS) entry which is preliminary data.</text>
</comment>
<evidence type="ECO:0000256" key="5">
    <source>
        <dbReference type="ARBA" id="ARBA00023136"/>
    </source>
</evidence>
<feature type="domain" description="EamA" evidence="7">
    <location>
        <begin position="5"/>
        <end position="117"/>
    </location>
</feature>
<keyword evidence="4 6" id="KW-1133">Transmembrane helix</keyword>
<feature type="transmembrane region" description="Helical" evidence="6">
    <location>
        <begin position="243"/>
        <end position="262"/>
    </location>
</feature>
<evidence type="ECO:0000313" key="8">
    <source>
        <dbReference type="EMBL" id="EHJ61064.1"/>
    </source>
</evidence>
<reference evidence="8 9" key="1">
    <citation type="journal article" date="2012" name="J. Bacteriol.">
        <title>Genome sequence of benzo(a)pyrene-degrading bacterium Novosphingobium pentaromativorans US6-1.</title>
        <authorList>
            <person name="Luo Y.R."/>
            <person name="Kang S.G."/>
            <person name="Kim S.J."/>
            <person name="Kim M.R."/>
            <person name="Li N."/>
            <person name="Lee J.H."/>
            <person name="Kwon K.K."/>
        </authorList>
    </citation>
    <scope>NUCLEOTIDE SEQUENCE [LARGE SCALE GENOMIC DNA]</scope>
    <source>
        <strain evidence="8 9">US6-1</strain>
    </source>
</reference>
<dbReference type="SUPFAM" id="SSF103481">
    <property type="entry name" value="Multidrug resistance efflux transporter EmrE"/>
    <property type="match status" value="2"/>
</dbReference>
<dbReference type="PANTHER" id="PTHR22911:SF6">
    <property type="entry name" value="SOLUTE CARRIER FAMILY 35 MEMBER G1"/>
    <property type="match status" value="1"/>
</dbReference>
<dbReference type="EMBL" id="AGFM01000028">
    <property type="protein sequence ID" value="EHJ61064.1"/>
    <property type="molecule type" value="Genomic_DNA"/>
</dbReference>
<evidence type="ECO:0000259" key="7">
    <source>
        <dbReference type="Pfam" id="PF00892"/>
    </source>
</evidence>